<proteinExistence type="predicted"/>
<feature type="region of interest" description="Disordered" evidence="1">
    <location>
        <begin position="1"/>
        <end position="33"/>
    </location>
</feature>
<keyword evidence="2" id="KW-0812">Transmembrane</keyword>
<feature type="compositionally biased region" description="Low complexity" evidence="1">
    <location>
        <begin position="177"/>
        <end position="196"/>
    </location>
</feature>
<evidence type="ECO:0000313" key="3">
    <source>
        <dbReference type="EMBL" id="CAG9284295.1"/>
    </source>
</evidence>
<dbReference type="AlphaFoldDB" id="A0A8J9T4F1"/>
<feature type="compositionally biased region" description="Polar residues" evidence="1">
    <location>
        <begin position="160"/>
        <end position="170"/>
    </location>
</feature>
<gene>
    <name evidence="3" type="ORF">PTTT1_LOCUS25492</name>
</gene>
<feature type="compositionally biased region" description="Basic and acidic residues" evidence="1">
    <location>
        <begin position="94"/>
        <end position="124"/>
    </location>
</feature>
<accession>A0A8J9T4F1</accession>
<evidence type="ECO:0000256" key="2">
    <source>
        <dbReference type="SAM" id="Phobius"/>
    </source>
</evidence>
<sequence>MAHLLTNPPNVNKDTFALEPSDHSLGSSVSDRSYNEWRYGEEASLYSIAEDSREDGPSELVSDATRSRTKRTTIAQPSSAAEIHVIDEASPVTPDDKGENMFEMPKIHSDRLPNSREGKDNDEYGRCPNLRRFRVSIAALCIVLFAVVLAISLTVPNDDASPSQVKSNLQDADAQGPPTASPVTVPVASPTTVPPSRDWESVITSEARTRVLAAVSACTDESLLLDPSTVQGAALAQLTDEYRIGDANVDDNSTGIDFSPNHSEEKLLEKFVLFVFFMLTDGESWFMQEGWGTESDVCMWTGILCGDSQEGACEISGISMSKYE</sequence>
<dbReference type="EMBL" id="OU594943">
    <property type="protein sequence ID" value="CAG9284295.1"/>
    <property type="molecule type" value="Genomic_DNA"/>
</dbReference>
<protein>
    <submittedName>
        <fullName evidence="3">Uncharacterized protein</fullName>
    </submittedName>
</protein>
<evidence type="ECO:0000256" key="1">
    <source>
        <dbReference type="SAM" id="MobiDB-lite"/>
    </source>
</evidence>
<dbReference type="Proteomes" id="UP000836788">
    <property type="component" value="Chromosome 2"/>
</dbReference>
<organism evidence="3">
    <name type="scientific">Phaeodactylum tricornutum</name>
    <name type="common">Diatom</name>
    <dbReference type="NCBI Taxonomy" id="2850"/>
    <lineage>
        <taxon>Eukaryota</taxon>
        <taxon>Sar</taxon>
        <taxon>Stramenopiles</taxon>
        <taxon>Ochrophyta</taxon>
        <taxon>Bacillariophyta</taxon>
        <taxon>Bacillariophyceae</taxon>
        <taxon>Bacillariophycidae</taxon>
        <taxon>Naviculales</taxon>
        <taxon>Phaeodactylaceae</taxon>
        <taxon>Phaeodactylum</taxon>
    </lineage>
</organism>
<reference evidence="3" key="1">
    <citation type="submission" date="2022-02" db="EMBL/GenBank/DDBJ databases">
        <authorList>
            <person name="Giguere J D."/>
        </authorList>
    </citation>
    <scope>NUCLEOTIDE SEQUENCE</scope>
    <source>
        <strain evidence="3">CCAP 1055/1</strain>
    </source>
</reference>
<feature type="transmembrane region" description="Helical" evidence="2">
    <location>
        <begin position="135"/>
        <end position="155"/>
    </location>
</feature>
<keyword evidence="2" id="KW-0472">Membrane</keyword>
<keyword evidence="2" id="KW-1133">Transmembrane helix</keyword>
<name>A0A8J9T4F1_PHATR</name>
<feature type="region of interest" description="Disordered" evidence="1">
    <location>
        <begin position="159"/>
        <end position="199"/>
    </location>
</feature>
<feature type="region of interest" description="Disordered" evidence="1">
    <location>
        <begin position="48"/>
        <end position="124"/>
    </location>
</feature>